<reference evidence="2 3" key="1">
    <citation type="submission" date="2018-02" db="EMBL/GenBank/DDBJ databases">
        <title>Genomic Encyclopedia of Archaeal and Bacterial Type Strains, Phase II (KMG-II): from individual species to whole genera.</title>
        <authorList>
            <person name="Goeker M."/>
        </authorList>
    </citation>
    <scope>NUCLEOTIDE SEQUENCE [LARGE SCALE GENOMIC DNA]</scope>
    <source>
        <strain evidence="2 3">YU 961-1</strain>
    </source>
</reference>
<name>A0A2S6GML5_9PSEU</name>
<comment type="caution">
    <text evidence="2">The sequence shown here is derived from an EMBL/GenBank/DDBJ whole genome shotgun (WGS) entry which is preliminary data.</text>
</comment>
<dbReference type="RefSeq" id="WP_104480391.1">
    <property type="nucleotide sequence ID" value="NZ_CP154825.1"/>
</dbReference>
<evidence type="ECO:0000256" key="1">
    <source>
        <dbReference type="SAM" id="Phobius"/>
    </source>
</evidence>
<dbReference type="OrthoDB" id="3171769at2"/>
<keyword evidence="1" id="KW-1133">Transmembrane helix</keyword>
<dbReference type="EMBL" id="PTIX01000010">
    <property type="protein sequence ID" value="PPK66413.1"/>
    <property type="molecule type" value="Genomic_DNA"/>
</dbReference>
<feature type="transmembrane region" description="Helical" evidence="1">
    <location>
        <begin position="251"/>
        <end position="272"/>
    </location>
</feature>
<proteinExistence type="predicted"/>
<feature type="transmembrane region" description="Helical" evidence="1">
    <location>
        <begin position="218"/>
        <end position="236"/>
    </location>
</feature>
<evidence type="ECO:0000313" key="2">
    <source>
        <dbReference type="EMBL" id="PPK66413.1"/>
    </source>
</evidence>
<protein>
    <submittedName>
        <fullName evidence="2">Uncharacterized protein</fullName>
    </submittedName>
</protein>
<sequence>MSALVDRYVEAVVTRVPKGQRVDIERELRASIADAVEMRVEGGEGGGEVEVLTEFGDPVRLAAGYADRPLRLIGPEVYLDYTRLLTALVVTVVPGVAVAVGLMRALSDKTFVVESLTAALHTTVHIGFWTTLVFALISCKPRSWAPEKLPAKPTRRARYTELVTQTAITVWFVAFLLYAREWLDPRFNSVLYLFMALVIATLGFSFAAHYARWSIPLAVARAATEVACSTILLWLASTDHVVKAGVWEPDLVNAVHTGLTILACVSYLHTVIEGVKAAQQR</sequence>
<keyword evidence="1" id="KW-0472">Membrane</keyword>
<feature type="transmembrane region" description="Helical" evidence="1">
    <location>
        <begin position="84"/>
        <end position="106"/>
    </location>
</feature>
<organism evidence="2 3">
    <name type="scientific">Actinokineospora auranticolor</name>
    <dbReference type="NCBI Taxonomy" id="155976"/>
    <lineage>
        <taxon>Bacteria</taxon>
        <taxon>Bacillati</taxon>
        <taxon>Actinomycetota</taxon>
        <taxon>Actinomycetes</taxon>
        <taxon>Pseudonocardiales</taxon>
        <taxon>Pseudonocardiaceae</taxon>
        <taxon>Actinokineospora</taxon>
    </lineage>
</organism>
<dbReference type="AlphaFoldDB" id="A0A2S6GML5"/>
<feature type="transmembrane region" description="Helical" evidence="1">
    <location>
        <begin position="190"/>
        <end position="211"/>
    </location>
</feature>
<evidence type="ECO:0000313" key="3">
    <source>
        <dbReference type="Proteomes" id="UP000239203"/>
    </source>
</evidence>
<dbReference type="Proteomes" id="UP000239203">
    <property type="component" value="Unassembled WGS sequence"/>
</dbReference>
<keyword evidence="3" id="KW-1185">Reference proteome</keyword>
<feature type="transmembrane region" description="Helical" evidence="1">
    <location>
        <begin position="159"/>
        <end position="178"/>
    </location>
</feature>
<keyword evidence="1" id="KW-0812">Transmembrane</keyword>
<gene>
    <name evidence="2" type="ORF">CLV40_110117</name>
</gene>
<feature type="transmembrane region" description="Helical" evidence="1">
    <location>
        <begin position="118"/>
        <end position="138"/>
    </location>
</feature>
<accession>A0A2S6GML5</accession>